<evidence type="ECO:0000313" key="2">
    <source>
        <dbReference type="EMBL" id="GAA1698385.1"/>
    </source>
</evidence>
<evidence type="ECO:0000256" key="1">
    <source>
        <dbReference type="SAM" id="Phobius"/>
    </source>
</evidence>
<evidence type="ECO:0000313" key="3">
    <source>
        <dbReference type="Proteomes" id="UP001500280"/>
    </source>
</evidence>
<proteinExistence type="predicted"/>
<reference evidence="3" key="1">
    <citation type="journal article" date="2019" name="Int. J. Syst. Evol. Microbiol.">
        <title>The Global Catalogue of Microorganisms (GCM) 10K type strain sequencing project: providing services to taxonomists for standard genome sequencing and annotation.</title>
        <authorList>
            <consortium name="The Broad Institute Genomics Platform"/>
            <consortium name="The Broad Institute Genome Sequencing Center for Infectious Disease"/>
            <person name="Wu L."/>
            <person name="Ma J."/>
        </authorList>
    </citation>
    <scope>NUCLEOTIDE SEQUENCE [LARGE SCALE GENOMIC DNA]</scope>
    <source>
        <strain evidence="3">JCM 14307</strain>
    </source>
</reference>
<keyword evidence="3" id="KW-1185">Reference proteome</keyword>
<dbReference type="RefSeq" id="WP_344156907.1">
    <property type="nucleotide sequence ID" value="NZ_BAAANF010000017.1"/>
</dbReference>
<gene>
    <name evidence="2" type="ORF">GCM10009745_50980</name>
</gene>
<name>A0ABP4U6R7_9ACTN</name>
<sequence length="140" mass="14979">MPKLKLGAVFYALIAVVGVLEVVMITTQQSRWAGLHGWVLAATATADGLIAALFAIGAATRWGLIADDGPWICQHGWVVVIGLVAVKFVLFIVQDSEAMPFPSAALVFVPHFIRRLQENYDRGRQEASSAGRSAGSESGE</sequence>
<dbReference type="EMBL" id="BAAANF010000017">
    <property type="protein sequence ID" value="GAA1698385.1"/>
    <property type="molecule type" value="Genomic_DNA"/>
</dbReference>
<dbReference type="Proteomes" id="UP001500280">
    <property type="component" value="Unassembled WGS sequence"/>
</dbReference>
<protein>
    <recommendedName>
        <fullName evidence="4">DUF3817 domain-containing protein</fullName>
    </recommendedName>
</protein>
<feature type="transmembrane region" description="Helical" evidence="1">
    <location>
        <begin position="6"/>
        <end position="26"/>
    </location>
</feature>
<evidence type="ECO:0008006" key="4">
    <source>
        <dbReference type="Google" id="ProtNLM"/>
    </source>
</evidence>
<accession>A0ABP4U6R7</accession>
<keyword evidence="1" id="KW-1133">Transmembrane helix</keyword>
<feature type="transmembrane region" description="Helical" evidence="1">
    <location>
        <begin position="76"/>
        <end position="93"/>
    </location>
</feature>
<comment type="caution">
    <text evidence="2">The sequence shown here is derived from an EMBL/GenBank/DDBJ whole genome shotgun (WGS) entry which is preliminary data.</text>
</comment>
<feature type="transmembrane region" description="Helical" evidence="1">
    <location>
        <begin position="38"/>
        <end position="64"/>
    </location>
</feature>
<keyword evidence="1" id="KW-0472">Membrane</keyword>
<keyword evidence="1" id="KW-0812">Transmembrane</keyword>
<organism evidence="2 3">
    <name type="scientific">Kribbella yunnanensis</name>
    <dbReference type="NCBI Taxonomy" id="190194"/>
    <lineage>
        <taxon>Bacteria</taxon>
        <taxon>Bacillati</taxon>
        <taxon>Actinomycetota</taxon>
        <taxon>Actinomycetes</taxon>
        <taxon>Propionibacteriales</taxon>
        <taxon>Kribbellaceae</taxon>
        <taxon>Kribbella</taxon>
    </lineage>
</organism>